<dbReference type="Proteomes" id="UP000663193">
    <property type="component" value="Chromosome 8"/>
</dbReference>
<evidence type="ECO:0000313" key="1">
    <source>
        <dbReference type="EMBL" id="QRC98478.1"/>
    </source>
</evidence>
<dbReference type="VEuPathDB" id="FungiDB:JI435_435760"/>
<protein>
    <submittedName>
        <fullName evidence="1">Uncharacterized protein</fullName>
    </submittedName>
</protein>
<organism evidence="1 2">
    <name type="scientific">Phaeosphaeria nodorum (strain SN15 / ATCC MYA-4574 / FGSC 10173)</name>
    <name type="common">Glume blotch fungus</name>
    <name type="synonym">Parastagonospora nodorum</name>
    <dbReference type="NCBI Taxonomy" id="321614"/>
    <lineage>
        <taxon>Eukaryota</taxon>
        <taxon>Fungi</taxon>
        <taxon>Dikarya</taxon>
        <taxon>Ascomycota</taxon>
        <taxon>Pezizomycotina</taxon>
        <taxon>Dothideomycetes</taxon>
        <taxon>Pleosporomycetidae</taxon>
        <taxon>Pleosporales</taxon>
        <taxon>Pleosporineae</taxon>
        <taxon>Phaeosphaeriaceae</taxon>
        <taxon>Parastagonospora</taxon>
    </lineage>
</organism>
<sequence>MRDEMPRVLELSNQLARINSSSFGILLLSTLLPRLFQGLRSSLPSLSPRQQTWSIGRTECSFFIQLRQELILIFQENLFGERYLSGIFQFLYVSLQAMFA</sequence>
<proteinExistence type="predicted"/>
<dbReference type="EMBL" id="CP069030">
    <property type="protein sequence ID" value="QRC98478.1"/>
    <property type="molecule type" value="Genomic_DNA"/>
</dbReference>
<gene>
    <name evidence="1" type="ORF">JI435_435760</name>
</gene>
<name>A0A7U2F6D7_PHANO</name>
<evidence type="ECO:0000313" key="2">
    <source>
        <dbReference type="Proteomes" id="UP000663193"/>
    </source>
</evidence>
<keyword evidence="2" id="KW-1185">Reference proteome</keyword>
<accession>A0A7U2F6D7</accession>
<reference evidence="2" key="1">
    <citation type="journal article" date="2021" name="BMC Genomics">
        <title>Chromosome-level genome assembly and manually-curated proteome of model necrotroph Parastagonospora nodorum Sn15 reveals a genome-wide trove of candidate effector homologs, and redundancy of virulence-related functions within an accessory chromosome.</title>
        <authorList>
            <person name="Bertazzoni S."/>
            <person name="Jones D.A.B."/>
            <person name="Phan H.T."/>
            <person name="Tan K.-C."/>
            <person name="Hane J.K."/>
        </authorList>
    </citation>
    <scope>NUCLEOTIDE SEQUENCE [LARGE SCALE GENOMIC DNA]</scope>
    <source>
        <strain evidence="2">SN15 / ATCC MYA-4574 / FGSC 10173)</strain>
    </source>
</reference>
<dbReference type="AlphaFoldDB" id="A0A7U2F6D7"/>